<dbReference type="SUPFAM" id="SSF52096">
    <property type="entry name" value="ClpP/crotonase"/>
    <property type="match status" value="1"/>
</dbReference>
<evidence type="ECO:0000313" key="2">
    <source>
        <dbReference type="Proteomes" id="UP000597507"/>
    </source>
</evidence>
<dbReference type="GO" id="GO:0003824">
    <property type="term" value="F:catalytic activity"/>
    <property type="evidence" value="ECO:0007669"/>
    <property type="project" value="UniProtKB-ARBA"/>
</dbReference>
<reference evidence="1 2" key="1">
    <citation type="journal article" date="2014" name="Int. J. Syst. Evol. Microbiol.">
        <title>Complete genome sequence of Corynebacterium casei LMG S-19264T (=DSM 44701T), isolated from a smear-ripened cheese.</title>
        <authorList>
            <consortium name="US DOE Joint Genome Institute (JGI-PGF)"/>
            <person name="Walter F."/>
            <person name="Albersmeier A."/>
            <person name="Kalinowski J."/>
            <person name="Ruckert C."/>
        </authorList>
    </citation>
    <scope>NUCLEOTIDE SEQUENCE [LARGE SCALE GENOMIC DNA]</scope>
    <source>
        <strain evidence="1 2">CGMCC 1.16330</strain>
    </source>
</reference>
<dbReference type="PANTHER" id="PTHR11941">
    <property type="entry name" value="ENOYL-COA HYDRATASE-RELATED"/>
    <property type="match status" value="1"/>
</dbReference>
<dbReference type="EMBL" id="BMKS01000030">
    <property type="protein sequence ID" value="GGG52580.1"/>
    <property type="molecule type" value="Genomic_DNA"/>
</dbReference>
<dbReference type="RefSeq" id="WP_188904363.1">
    <property type="nucleotide sequence ID" value="NZ_BMKS01000030.1"/>
</dbReference>
<dbReference type="PANTHER" id="PTHR11941:SF54">
    <property type="entry name" value="ENOYL-COA HYDRATASE, MITOCHONDRIAL"/>
    <property type="match status" value="1"/>
</dbReference>
<evidence type="ECO:0000313" key="1">
    <source>
        <dbReference type="EMBL" id="GGG52580.1"/>
    </source>
</evidence>
<dbReference type="AlphaFoldDB" id="A0A8J2ZG15"/>
<accession>A0A8J2ZG15</accession>
<dbReference type="GO" id="GO:0006635">
    <property type="term" value="P:fatty acid beta-oxidation"/>
    <property type="evidence" value="ECO:0007669"/>
    <property type="project" value="TreeGrafter"/>
</dbReference>
<keyword evidence="2" id="KW-1185">Reference proteome</keyword>
<comment type="caution">
    <text evidence="1">The sequence shown here is derived from an EMBL/GenBank/DDBJ whole genome shotgun (WGS) entry which is preliminary data.</text>
</comment>
<dbReference type="Gene3D" id="3.90.226.10">
    <property type="entry name" value="2-enoyl-CoA Hydratase, Chain A, domain 1"/>
    <property type="match status" value="1"/>
</dbReference>
<dbReference type="InterPro" id="IPR001753">
    <property type="entry name" value="Enoyl-CoA_hydra/iso"/>
</dbReference>
<protein>
    <submittedName>
        <fullName evidence="1">Enoyl-CoA hydratase</fullName>
    </submittedName>
</protein>
<dbReference type="Proteomes" id="UP000597507">
    <property type="component" value="Unassembled WGS sequence"/>
</dbReference>
<dbReference type="InterPro" id="IPR029045">
    <property type="entry name" value="ClpP/crotonase-like_dom_sf"/>
</dbReference>
<dbReference type="CDD" id="cd06558">
    <property type="entry name" value="crotonase-like"/>
    <property type="match status" value="1"/>
</dbReference>
<proteinExistence type="predicted"/>
<sequence>MASDDIVTFEVADHIAVVTLNRPPVNAINAAMRSRLIAIFDAITDRDDVRVAVLTGAGKVFSAGADLKDRPDPNTPGAYWHHNRITRETGNAIKECAKPVIAAVNGAALGAGFGLMAACDIMLAAEEAVFGMPEIDVGLAGGAAMLSELLGKSRVRRMMFTGMRVPAAELYRLGVIEAALPREQLMPEAMRIAAEIASKSPLGIKYAKHSCNFVTLMPPRDAYRFEQNFTYELSRTEDAAEARRATLEKRKPVFRGR</sequence>
<dbReference type="Pfam" id="PF00378">
    <property type="entry name" value="ECH_1"/>
    <property type="match status" value="1"/>
</dbReference>
<organism evidence="1 2">
    <name type="scientific">Caldovatus sediminis</name>
    <dbReference type="NCBI Taxonomy" id="2041189"/>
    <lineage>
        <taxon>Bacteria</taxon>
        <taxon>Pseudomonadati</taxon>
        <taxon>Pseudomonadota</taxon>
        <taxon>Alphaproteobacteria</taxon>
        <taxon>Acetobacterales</taxon>
        <taxon>Roseomonadaceae</taxon>
        <taxon>Caldovatus</taxon>
    </lineage>
</organism>
<dbReference type="NCBIfam" id="NF005073">
    <property type="entry name" value="PRK06495.1"/>
    <property type="match status" value="1"/>
</dbReference>
<name>A0A8J2ZG15_9PROT</name>
<gene>
    <name evidence="1" type="ORF">GCM10010964_44650</name>
</gene>